<evidence type="ECO:0000256" key="5">
    <source>
        <dbReference type="ARBA" id="ARBA00023089"/>
    </source>
</evidence>
<keyword evidence="2" id="KW-0217">Developmental protein</keyword>
<gene>
    <name evidence="10" type="ORF">HHK36_020669</name>
</gene>
<protein>
    <recommendedName>
        <fullName evidence="9">CID domain-containing protein</fullName>
    </recommendedName>
</protein>
<evidence type="ECO:0000259" key="9">
    <source>
        <dbReference type="PROSITE" id="PS51391"/>
    </source>
</evidence>
<feature type="region of interest" description="Disordered" evidence="8">
    <location>
        <begin position="1115"/>
        <end position="1142"/>
    </location>
</feature>
<evidence type="ECO:0000256" key="2">
    <source>
        <dbReference type="ARBA" id="ARBA00022473"/>
    </source>
</evidence>
<dbReference type="PANTHER" id="PTHR12550:SF49">
    <property type="entry name" value="PROTEIN HUA2-LIKE 2-RELATED"/>
    <property type="match status" value="1"/>
</dbReference>
<proteinExistence type="predicted"/>
<feature type="domain" description="CID" evidence="9">
    <location>
        <begin position="838"/>
        <end position="979"/>
    </location>
</feature>
<dbReference type="SMART" id="SM00582">
    <property type="entry name" value="RPR"/>
    <property type="match status" value="1"/>
</dbReference>
<feature type="region of interest" description="Disordered" evidence="8">
    <location>
        <begin position="518"/>
        <end position="541"/>
    </location>
</feature>
<reference evidence="10 11" key="1">
    <citation type="submission" date="2020-04" db="EMBL/GenBank/DDBJ databases">
        <title>Plant Genome Project.</title>
        <authorList>
            <person name="Zhang R.-G."/>
        </authorList>
    </citation>
    <scope>NUCLEOTIDE SEQUENCE [LARGE SCALE GENOMIC DNA]</scope>
    <source>
        <strain evidence="10">YNK0</strain>
        <tissue evidence="10">Leaf</tissue>
    </source>
</reference>
<dbReference type="InterPro" id="IPR006569">
    <property type="entry name" value="CID_dom"/>
</dbReference>
<dbReference type="PROSITE" id="PS51391">
    <property type="entry name" value="CID"/>
    <property type="match status" value="1"/>
</dbReference>
<evidence type="ECO:0000256" key="3">
    <source>
        <dbReference type="ARBA" id="ARBA00022664"/>
    </source>
</evidence>
<evidence type="ECO:0000313" key="11">
    <source>
        <dbReference type="Proteomes" id="UP000655225"/>
    </source>
</evidence>
<dbReference type="Proteomes" id="UP000655225">
    <property type="component" value="Unassembled WGS sequence"/>
</dbReference>
<evidence type="ECO:0000256" key="1">
    <source>
        <dbReference type="ARBA" id="ARBA00004123"/>
    </source>
</evidence>
<dbReference type="Pfam" id="PF04818">
    <property type="entry name" value="CID"/>
    <property type="match status" value="1"/>
</dbReference>
<dbReference type="GO" id="GO:0009908">
    <property type="term" value="P:flower development"/>
    <property type="evidence" value="ECO:0007669"/>
    <property type="project" value="UniProtKB-KW"/>
</dbReference>
<dbReference type="OMA" id="ACKNKEY"/>
<keyword evidence="6" id="KW-0804">Transcription</keyword>
<feature type="region of interest" description="Disordered" evidence="8">
    <location>
        <begin position="607"/>
        <end position="661"/>
    </location>
</feature>
<comment type="subcellular location">
    <subcellularLocation>
        <location evidence="1">Nucleus</location>
    </subcellularLocation>
</comment>
<evidence type="ECO:0000256" key="6">
    <source>
        <dbReference type="ARBA" id="ARBA00023163"/>
    </source>
</evidence>
<keyword evidence="7" id="KW-0539">Nucleus</keyword>
<dbReference type="FunFam" id="1.25.40.90:FF:000037">
    <property type="entry name" value="Enhancer of ag-4 2"/>
    <property type="match status" value="1"/>
</dbReference>
<evidence type="ECO:0000256" key="7">
    <source>
        <dbReference type="ARBA" id="ARBA00023242"/>
    </source>
</evidence>
<dbReference type="Gene3D" id="1.25.40.90">
    <property type="match status" value="1"/>
</dbReference>
<feature type="region of interest" description="Disordered" evidence="8">
    <location>
        <begin position="979"/>
        <end position="999"/>
    </location>
</feature>
<feature type="region of interest" description="Disordered" evidence="8">
    <location>
        <begin position="284"/>
        <end position="313"/>
    </location>
</feature>
<dbReference type="PANTHER" id="PTHR12550">
    <property type="entry name" value="HEPATOMA-DERIVED GROWTH FACTOR-RELATED"/>
    <property type="match status" value="1"/>
</dbReference>
<dbReference type="EMBL" id="JABCRI010000014">
    <property type="protein sequence ID" value="KAF8394461.1"/>
    <property type="molecule type" value="Genomic_DNA"/>
</dbReference>
<feature type="compositionally biased region" description="Basic and acidic residues" evidence="8">
    <location>
        <begin position="647"/>
        <end position="661"/>
    </location>
</feature>
<comment type="caution">
    <text evidence="10">The sequence shown here is derived from an EMBL/GenBank/DDBJ whole genome shotgun (WGS) entry which is preliminary data.</text>
</comment>
<keyword evidence="3" id="KW-0507">mRNA processing</keyword>
<dbReference type="GO" id="GO:0006397">
    <property type="term" value="P:mRNA processing"/>
    <property type="evidence" value="ECO:0007669"/>
    <property type="project" value="UniProtKB-KW"/>
</dbReference>
<keyword evidence="11" id="KW-1185">Reference proteome</keyword>
<feature type="compositionally biased region" description="Polar residues" evidence="8">
    <location>
        <begin position="294"/>
        <end position="311"/>
    </location>
</feature>
<feature type="compositionally biased region" description="Polar residues" evidence="8">
    <location>
        <begin position="523"/>
        <end position="537"/>
    </location>
</feature>
<dbReference type="InterPro" id="IPR008942">
    <property type="entry name" value="ENTH_VHS"/>
</dbReference>
<evidence type="ECO:0000313" key="10">
    <source>
        <dbReference type="EMBL" id="KAF8394461.1"/>
    </source>
</evidence>
<evidence type="ECO:0000256" key="4">
    <source>
        <dbReference type="ARBA" id="ARBA00023015"/>
    </source>
</evidence>
<dbReference type="GO" id="GO:0005634">
    <property type="term" value="C:nucleus"/>
    <property type="evidence" value="ECO:0007669"/>
    <property type="project" value="UniProtKB-SubCell"/>
</dbReference>
<name>A0A834YZE4_TETSI</name>
<feature type="compositionally biased region" description="Low complexity" evidence="8">
    <location>
        <begin position="979"/>
        <end position="989"/>
    </location>
</feature>
<evidence type="ECO:0000256" key="8">
    <source>
        <dbReference type="SAM" id="MobiDB-lite"/>
    </source>
</evidence>
<feature type="compositionally biased region" description="Polar residues" evidence="8">
    <location>
        <begin position="582"/>
        <end position="593"/>
    </location>
</feature>
<organism evidence="10 11">
    <name type="scientific">Tetracentron sinense</name>
    <name type="common">Spur-leaf</name>
    <dbReference type="NCBI Taxonomy" id="13715"/>
    <lineage>
        <taxon>Eukaryota</taxon>
        <taxon>Viridiplantae</taxon>
        <taxon>Streptophyta</taxon>
        <taxon>Embryophyta</taxon>
        <taxon>Tracheophyta</taxon>
        <taxon>Spermatophyta</taxon>
        <taxon>Magnoliopsida</taxon>
        <taxon>Trochodendrales</taxon>
        <taxon>Trochodendraceae</taxon>
        <taxon>Tetracentron</taxon>
    </lineage>
</organism>
<dbReference type="OrthoDB" id="62853at2759"/>
<keyword evidence="5" id="KW-0287">Flowering</keyword>
<keyword evidence="4" id="KW-0805">Transcription regulation</keyword>
<feature type="compositionally biased region" description="Polar residues" evidence="8">
    <location>
        <begin position="613"/>
        <end position="628"/>
    </location>
</feature>
<sequence length="1431" mass="157640">MLLKRQGKGADFVRAVEEIIDCYDKLKKQDQVGEFNSGDEDTVTTAGNLEGLMGKAWMKDRPQIPMTMPSLQVETLYANELSNLIKDPAATTELAALHDANTASEELIDDALVLNHLTETPLSTSNSLRKRLTDTQLQSFVIQRKPPSVRRSRSLSRVDPCKSQNLVIPLNDGNKVTRNVVPNVLQNESLKRNKRIRKSPDMSVWRNMDSPICSAAFLSNGSSEENGSVIVATNFDTSSLIEGSTLESDFKFGHPEILVECLEKDVELSKSLDLQTKAVVLKRKRNPNRKRSTNDMAESTTRLDTSESTTRLDQEAPLEVGVSRTIPDLPRSQGKLNEKYYKADGDEHLPLVKRARVRMGKPSTEEKKLDNFVLTEEKSSNINYSEPVPASLCCDDNYPADKTKLEVKGAVDISSPSSNCTHFTEHGPRFWKVKKYQFRGSSVDGEAALPLSKRLHRALEAMSANAAEDGQACTEAPSTLKVLSNGCCAYSEMRTHDVVIDSKVGNALEARNVNAYGDDTSRDGTSGFTNSLTSPNSDVPRKISSDMEACDHLVRNPSSPSHDFCEEIFVESRNCADVKNRGGSSIDTHTAGNDTHVKSPEHFSFNLDEKQASPRSSQGSLNQPSPYKNESKNEILESSNGSSDYIIKGHDTNSQADKSDKEHATFQTIVMSPDSVSEAEVVANVSTLNGIDVLLSVADGDFCEDTKFLKSPSNENNKVKGMCEGVKEVIHKQTQKDKDALPYRMSMKVLIAAAQAKQHFNFSASLSDNFLGDKGVSDAGSSSLTNIVDSSEQLSPPNLLTCHLPTLDSRNNLSNGIGSPDVYSHHKETFGKLSSSAGADAARNSFEAMLGTLSRTKESIGRATRLAIDCAKYGIAGEVVEILAQNLESESSLHKRVDLFFLVDSITQCYRCQKGDVGDIYPSAVQAALPRLLSAAAPPGKAALENRKQCLKVLRLWLERKTLPESIIRHHMRELDSFTDSSSTSAYSRRSSRTERDINDPIREMEGILDEYGSNTRFQLPGFLMPRIYEDEEEGSDSDGKIFEAVTPEHDTENPEERETTLTSAIEKHRHILEDVDGELEMEDVAPSCEVEMNSTYNVARVDTALSHHQFEQRLPLPFSPPIPDARPPSPPPLPTSPPPIAPPPLSLTFPPLAISHPFTDGVDTNPYMGSHNIRNHTWQSAAQQPSAPNVNSMTSDEVHYYAHEYSNRPIQMQRPVCTSSFSFGHFPGSHPSIPSGNNVQQTDGAISHKAYHLQPPSPVLSNQFSFVQADQRMQSWREASSSSDTKRFQFVHNMGGGNFYGDQDRTKLAPHELGEGSRFSAPFHLDPVHPDKAEASYASVSYFGPPCEPTCIPNRALAFPPRPLNYRNTTPSLRPPEGTISDASGGSLYLIMALILAHADWMNRTAIALGGFKYKRKEEEYAIATASPFC</sequence>
<feature type="compositionally biased region" description="Pro residues" evidence="8">
    <location>
        <begin position="1118"/>
        <end position="1142"/>
    </location>
</feature>
<feature type="region of interest" description="Disordered" evidence="8">
    <location>
        <begin position="581"/>
        <end position="600"/>
    </location>
</feature>
<accession>A0A834YZE4</accession>